<protein>
    <recommendedName>
        <fullName evidence="6">EKC/KEOPS complex subunit BUD32</fullName>
        <ecNumber evidence="4">2.7.11.1</ecNumber>
    </recommendedName>
    <alternativeName>
        <fullName evidence="8 9">Atypical Serine/threonine protein kinase BUD32</fullName>
    </alternativeName>
    <alternativeName>
        <fullName evidence="5">EKC/KEOPS complex subunit bud32</fullName>
    </alternativeName>
</protein>
<evidence type="ECO:0000313" key="14">
    <source>
        <dbReference type="Proteomes" id="UP000325579"/>
    </source>
</evidence>
<dbReference type="OrthoDB" id="4267316at2759"/>
<evidence type="ECO:0000256" key="1">
    <source>
        <dbReference type="ARBA" id="ARBA00003747"/>
    </source>
</evidence>
<keyword evidence="14" id="KW-1185">Reference proteome</keyword>
<dbReference type="PROSITE" id="PS50011">
    <property type="entry name" value="PROTEIN_KINASE_DOM"/>
    <property type="match status" value="1"/>
</dbReference>
<comment type="catalytic activity">
    <reaction evidence="10">
        <text>L-threonyl-[protein] + ATP = O-phospho-L-threonyl-[protein] + ADP + H(+)</text>
        <dbReference type="Rhea" id="RHEA:46608"/>
        <dbReference type="Rhea" id="RHEA-COMP:11060"/>
        <dbReference type="Rhea" id="RHEA-COMP:11605"/>
        <dbReference type="ChEBI" id="CHEBI:15378"/>
        <dbReference type="ChEBI" id="CHEBI:30013"/>
        <dbReference type="ChEBI" id="CHEBI:30616"/>
        <dbReference type="ChEBI" id="CHEBI:61977"/>
        <dbReference type="ChEBI" id="CHEBI:456216"/>
        <dbReference type="EC" id="2.7.11.1"/>
    </reaction>
</comment>
<dbReference type="InterPro" id="IPR000719">
    <property type="entry name" value="Prot_kinase_dom"/>
</dbReference>
<evidence type="ECO:0000256" key="10">
    <source>
        <dbReference type="ARBA" id="ARBA00047899"/>
    </source>
</evidence>
<evidence type="ECO:0000256" key="11">
    <source>
        <dbReference type="ARBA" id="ARBA00048679"/>
    </source>
</evidence>
<dbReference type="EMBL" id="ML736799">
    <property type="protein sequence ID" value="KAE8401544.1"/>
    <property type="molecule type" value="Genomic_DNA"/>
</dbReference>
<dbReference type="GO" id="GO:0005524">
    <property type="term" value="F:ATP binding"/>
    <property type="evidence" value="ECO:0007669"/>
    <property type="project" value="InterPro"/>
</dbReference>
<dbReference type="GO" id="GO:0004674">
    <property type="term" value="F:protein serine/threonine kinase activity"/>
    <property type="evidence" value="ECO:0007669"/>
    <property type="project" value="UniProtKB-EC"/>
</dbReference>
<dbReference type="Pfam" id="PF00069">
    <property type="entry name" value="Pkinase"/>
    <property type="match status" value="1"/>
</dbReference>
<feature type="domain" description="Protein kinase" evidence="12">
    <location>
        <begin position="34"/>
        <end position="305"/>
    </location>
</feature>
<dbReference type="InterPro" id="IPR008266">
    <property type="entry name" value="Tyr_kinase_AS"/>
</dbReference>
<dbReference type="AlphaFoldDB" id="A0A5N7D5D2"/>
<name>A0A5N7D5D2_9EURO</name>
<reference evidence="13 14" key="1">
    <citation type="submission" date="2019-04" db="EMBL/GenBank/DDBJ databases">
        <authorList>
            <consortium name="DOE Joint Genome Institute"/>
            <person name="Mondo S."/>
            <person name="Kjaerbolling I."/>
            <person name="Vesth T."/>
            <person name="Frisvad J.C."/>
            <person name="Nybo J.L."/>
            <person name="Theobald S."/>
            <person name="Kildgaard S."/>
            <person name="Isbrandt T."/>
            <person name="Kuo A."/>
            <person name="Sato A."/>
            <person name="Lyhne E.K."/>
            <person name="Kogle M.E."/>
            <person name="Wiebenga A."/>
            <person name="Kun R.S."/>
            <person name="Lubbers R.J."/>
            <person name="Makela M.R."/>
            <person name="Barry K."/>
            <person name="Chovatia M."/>
            <person name="Clum A."/>
            <person name="Daum C."/>
            <person name="Haridas S."/>
            <person name="He G."/>
            <person name="LaButti K."/>
            <person name="Lipzen A."/>
            <person name="Riley R."/>
            <person name="Salamov A."/>
            <person name="Simmons B.A."/>
            <person name="Magnuson J.K."/>
            <person name="Henrissat B."/>
            <person name="Mortensen U.H."/>
            <person name="Larsen T.O."/>
            <person name="Devries R.P."/>
            <person name="Grigoriev I.V."/>
            <person name="Machida M."/>
            <person name="Baker S.E."/>
            <person name="Andersen M.R."/>
            <person name="Cantor M.N."/>
            <person name="Hua S.X."/>
        </authorList>
    </citation>
    <scope>NUCLEOTIDE SEQUENCE [LARGE SCALE GENOMIC DNA]</scope>
    <source>
        <strain evidence="13 14">CBS 119388</strain>
    </source>
</reference>
<evidence type="ECO:0000256" key="3">
    <source>
        <dbReference type="ARBA" id="ARBA00011534"/>
    </source>
</evidence>
<dbReference type="RefSeq" id="XP_031938863.1">
    <property type="nucleotide sequence ID" value="XM_032085081.1"/>
</dbReference>
<organism evidence="13 14">
    <name type="scientific">Aspergillus pseudonomiae</name>
    <dbReference type="NCBI Taxonomy" id="1506151"/>
    <lineage>
        <taxon>Eukaryota</taxon>
        <taxon>Fungi</taxon>
        <taxon>Dikarya</taxon>
        <taxon>Ascomycota</taxon>
        <taxon>Pezizomycotina</taxon>
        <taxon>Eurotiomycetes</taxon>
        <taxon>Eurotiomycetidae</taxon>
        <taxon>Eurotiales</taxon>
        <taxon>Aspergillaceae</taxon>
        <taxon>Aspergillus</taxon>
        <taxon>Aspergillus subgen. Circumdati</taxon>
    </lineage>
</organism>
<dbReference type="Gene3D" id="1.10.510.10">
    <property type="entry name" value="Transferase(Phosphotransferase) domain 1"/>
    <property type="match status" value="1"/>
</dbReference>
<proteinExistence type="predicted"/>
<dbReference type="EC" id="2.7.11.1" evidence="4"/>
<dbReference type="InterPro" id="IPR011009">
    <property type="entry name" value="Kinase-like_dom_sf"/>
</dbReference>
<keyword evidence="7" id="KW-0779">Telomere</keyword>
<comment type="subcellular location">
    <subcellularLocation>
        <location evidence="2">Chromosome</location>
        <location evidence="2">Telomere</location>
    </subcellularLocation>
</comment>
<gene>
    <name evidence="13" type="ORF">BDV37DRAFT_273555</name>
</gene>
<sequence>MENHDHISFSYCINDTLTIQSHNPPSPIPKSGLIRRATSVGQDQSLSPTELCLQNPPLPGSDGNNFVSIKLIEELNVGYEKRAQIFVVRCMNSSNSCPPTDQDMVAKIYDPFYHDFDEDSFLGADYDYTHECAAYTHLSDLQGSVIPRFFGSYTLKNKDRLDPENFSKEERQDIMKQIVDGESSLYTKNVCHEDLRPQNVVVRRSDSQTLRIVIIDLGKSVIGRSRNPSNSRDESRYLPGVAISPLLRWNVHYDRHAYFRKWIDWPWQEWLEVQYKEDEVTITKEQRELWQIYDWMLEVEPPPPF</sequence>
<evidence type="ECO:0000256" key="2">
    <source>
        <dbReference type="ARBA" id="ARBA00004574"/>
    </source>
</evidence>
<evidence type="ECO:0000256" key="6">
    <source>
        <dbReference type="ARBA" id="ARBA00019973"/>
    </source>
</evidence>
<evidence type="ECO:0000256" key="4">
    <source>
        <dbReference type="ARBA" id="ARBA00012513"/>
    </source>
</evidence>
<evidence type="ECO:0000313" key="13">
    <source>
        <dbReference type="EMBL" id="KAE8401544.1"/>
    </source>
</evidence>
<accession>A0A5N7D5D2</accession>
<comment type="function">
    <text evidence="1">Component of the EKC/KEOPS complex that is required for the formation of a threonylcarbamoyl group on adenosine at position 37 (t(6)A37) in tRNAs that read codons beginning with adenine. The complex is probably involved in the transfer of the threonylcarbamoyl moiety of threonylcarbamoyl-AMP (TC-AMP) to the N6 group of A37. BUD32 has ATPase activity in the context of the EKC/KEOPS complex and likely plays a supporting role to the catalytic subunit KAE1. The EKC/KEOPS complex also promotes both telomere uncapping and telomere elongation. The complex is required for efficient recruitment of transcriptional coactivators.</text>
</comment>
<dbReference type="Proteomes" id="UP000325579">
    <property type="component" value="Unassembled WGS sequence"/>
</dbReference>
<dbReference type="GeneID" id="43669772"/>
<dbReference type="PROSITE" id="PS00109">
    <property type="entry name" value="PROTEIN_KINASE_TYR"/>
    <property type="match status" value="1"/>
</dbReference>
<keyword evidence="7" id="KW-0158">Chromosome</keyword>
<evidence type="ECO:0000256" key="8">
    <source>
        <dbReference type="ARBA" id="ARBA00030980"/>
    </source>
</evidence>
<dbReference type="SUPFAM" id="SSF56112">
    <property type="entry name" value="Protein kinase-like (PK-like)"/>
    <property type="match status" value="1"/>
</dbReference>
<evidence type="ECO:0000256" key="5">
    <source>
        <dbReference type="ARBA" id="ARBA00013948"/>
    </source>
</evidence>
<evidence type="ECO:0000259" key="12">
    <source>
        <dbReference type="PROSITE" id="PS50011"/>
    </source>
</evidence>
<dbReference type="GO" id="GO:0000781">
    <property type="term" value="C:chromosome, telomeric region"/>
    <property type="evidence" value="ECO:0007669"/>
    <property type="project" value="UniProtKB-SubCell"/>
</dbReference>
<comment type="subunit">
    <text evidence="3">Component of the EKC/KEOPS complex composed of at least BUD32, CGI121, GON7, KAE1 and PCC1; the whole complex dimerizes.</text>
</comment>
<comment type="catalytic activity">
    <reaction evidence="11">
        <text>L-seryl-[protein] + ATP = O-phospho-L-seryl-[protein] + ADP + H(+)</text>
        <dbReference type="Rhea" id="RHEA:17989"/>
        <dbReference type="Rhea" id="RHEA-COMP:9863"/>
        <dbReference type="Rhea" id="RHEA-COMP:11604"/>
        <dbReference type="ChEBI" id="CHEBI:15378"/>
        <dbReference type="ChEBI" id="CHEBI:29999"/>
        <dbReference type="ChEBI" id="CHEBI:30616"/>
        <dbReference type="ChEBI" id="CHEBI:83421"/>
        <dbReference type="ChEBI" id="CHEBI:456216"/>
        <dbReference type="EC" id="2.7.11.1"/>
    </reaction>
</comment>
<evidence type="ECO:0000256" key="9">
    <source>
        <dbReference type="ARBA" id="ARBA00033194"/>
    </source>
</evidence>
<evidence type="ECO:0000256" key="7">
    <source>
        <dbReference type="ARBA" id="ARBA00022895"/>
    </source>
</evidence>